<feature type="compositionally biased region" description="Acidic residues" evidence="1">
    <location>
        <begin position="147"/>
        <end position="157"/>
    </location>
</feature>
<accession>A0AAN8A441</accession>
<organism evidence="2 3">
    <name type="scientific">Elasticomyces elasticus</name>
    <dbReference type="NCBI Taxonomy" id="574655"/>
    <lineage>
        <taxon>Eukaryota</taxon>
        <taxon>Fungi</taxon>
        <taxon>Dikarya</taxon>
        <taxon>Ascomycota</taxon>
        <taxon>Pezizomycotina</taxon>
        <taxon>Dothideomycetes</taxon>
        <taxon>Dothideomycetidae</taxon>
        <taxon>Mycosphaerellales</taxon>
        <taxon>Teratosphaeriaceae</taxon>
        <taxon>Elasticomyces</taxon>
    </lineage>
</organism>
<comment type="caution">
    <text evidence="2">The sequence shown here is derived from an EMBL/GenBank/DDBJ whole genome shotgun (WGS) entry which is preliminary data.</text>
</comment>
<dbReference type="EMBL" id="JAVRQU010000005">
    <property type="protein sequence ID" value="KAK5702978.1"/>
    <property type="molecule type" value="Genomic_DNA"/>
</dbReference>
<gene>
    <name evidence="2" type="ORF">LTR97_003924</name>
</gene>
<evidence type="ECO:0000313" key="3">
    <source>
        <dbReference type="Proteomes" id="UP001310594"/>
    </source>
</evidence>
<proteinExistence type="predicted"/>
<dbReference type="AlphaFoldDB" id="A0AAN8A441"/>
<evidence type="ECO:0000256" key="1">
    <source>
        <dbReference type="SAM" id="MobiDB-lite"/>
    </source>
</evidence>
<dbReference type="Proteomes" id="UP001310594">
    <property type="component" value="Unassembled WGS sequence"/>
</dbReference>
<protein>
    <submittedName>
        <fullName evidence="2">Uncharacterized protein</fullName>
    </submittedName>
</protein>
<feature type="region of interest" description="Disordered" evidence="1">
    <location>
        <begin position="142"/>
        <end position="166"/>
    </location>
</feature>
<name>A0AAN8A441_9PEZI</name>
<reference evidence="2" key="1">
    <citation type="submission" date="2023-08" db="EMBL/GenBank/DDBJ databases">
        <title>Black Yeasts Isolated from many extreme environments.</title>
        <authorList>
            <person name="Coleine C."/>
            <person name="Stajich J.E."/>
            <person name="Selbmann L."/>
        </authorList>
    </citation>
    <scope>NUCLEOTIDE SEQUENCE</scope>
    <source>
        <strain evidence="2">CCFEE 5810</strain>
    </source>
</reference>
<evidence type="ECO:0000313" key="2">
    <source>
        <dbReference type="EMBL" id="KAK5702978.1"/>
    </source>
</evidence>
<sequence length="187" mass="21456">MDNQNYDREDSGTEEMFCSCRTATSTGGFGDNPCCVMTRKFQTRAFKLVLQQLRRDAKKLANNATPVPSGLPVEGELYHEEGQVLVDSFSKACEAGRCTPDERRKLYERCMMMGGLAEVVQRAKDKRESSFMKRLTMERKRRMAEFSDQEEVSDSEMEAGSVDFEERPAKRTKWTFAEETQETVRDV</sequence>